<keyword evidence="4" id="KW-1185">Reference proteome</keyword>
<dbReference type="CDD" id="cd03811">
    <property type="entry name" value="GT4_GT28_WabH-like"/>
    <property type="match status" value="1"/>
</dbReference>
<dbReference type="Pfam" id="PF13439">
    <property type="entry name" value="Glyco_transf_4"/>
    <property type="match status" value="1"/>
</dbReference>
<dbReference type="EMBL" id="JAMLJN010000003">
    <property type="protein sequence ID" value="MCL9769755.1"/>
    <property type="molecule type" value="Genomic_DNA"/>
</dbReference>
<dbReference type="InterPro" id="IPR028098">
    <property type="entry name" value="Glyco_trans_4-like_N"/>
</dbReference>
<proteinExistence type="predicted"/>
<dbReference type="PANTHER" id="PTHR12526">
    <property type="entry name" value="GLYCOSYLTRANSFERASE"/>
    <property type="match status" value="1"/>
</dbReference>
<feature type="domain" description="Glycosyl transferase family 1" evidence="1">
    <location>
        <begin position="179"/>
        <end position="341"/>
    </location>
</feature>
<dbReference type="InterPro" id="IPR001296">
    <property type="entry name" value="Glyco_trans_1"/>
</dbReference>
<dbReference type="PANTHER" id="PTHR12526:SF630">
    <property type="entry name" value="GLYCOSYLTRANSFERASE"/>
    <property type="match status" value="1"/>
</dbReference>
<evidence type="ECO:0000313" key="3">
    <source>
        <dbReference type="EMBL" id="MCL9769755.1"/>
    </source>
</evidence>
<reference evidence="3 4" key="1">
    <citation type="submission" date="2022-05" db="EMBL/GenBank/DDBJ databases">
        <title>Flavobacterium sp., isolated from activated sludge.</title>
        <authorList>
            <person name="Ran Q."/>
        </authorList>
    </citation>
    <scope>NUCLEOTIDE SEQUENCE [LARGE SCALE GENOMIC DNA]</scope>
    <source>
        <strain evidence="3 4">HXWNR69</strain>
    </source>
</reference>
<evidence type="ECO:0000313" key="4">
    <source>
        <dbReference type="Proteomes" id="UP001203342"/>
    </source>
</evidence>
<protein>
    <submittedName>
        <fullName evidence="3">Glycosyltransferase</fullName>
    </submittedName>
</protein>
<gene>
    <name evidence="3" type="ORF">NAT47_04930</name>
</gene>
<dbReference type="SUPFAM" id="SSF53756">
    <property type="entry name" value="UDP-Glycosyltransferase/glycogen phosphorylase"/>
    <property type="match status" value="1"/>
</dbReference>
<sequence length="363" mass="40560">MASPKEIRIAQLIDSLEAGGAERMAVNYANALQASTGFSALVTTRAEGNLKAELSPDVAYAYLHRQRVLDVKAYRLLCNFIKKHRITHVHAHSSSVFFAILLRLRFPTLTIVWHDHYGWSEQLDRRPKFALQVASQFVKGIITVNHALQSWSQTHLFCKQVLYLPNFVGIPSATSLPAISLHGEEGKRIVCLANLRPQKNHSMLLEVAQRMKAVHPDWTFHLVGKDFQDAYSDQLKATLSQTKLESHVFIYGTQQEVSGILKQCSIGVLTSDSEGLPVSILEYGLAGLAVVATQVGEVGQVLTEQNGILVPKGDSVSFFHHLSQLINNVSLRQEYGEALQKHIKQTYSTAAVIPEYLKWMYED</sequence>
<evidence type="ECO:0000259" key="1">
    <source>
        <dbReference type="Pfam" id="PF00534"/>
    </source>
</evidence>
<comment type="caution">
    <text evidence="3">The sequence shown here is derived from an EMBL/GenBank/DDBJ whole genome shotgun (WGS) entry which is preliminary data.</text>
</comment>
<dbReference type="Proteomes" id="UP001203342">
    <property type="component" value="Unassembled WGS sequence"/>
</dbReference>
<accession>A0ABT0TH68</accession>
<dbReference type="Pfam" id="PF00534">
    <property type="entry name" value="Glycos_transf_1"/>
    <property type="match status" value="1"/>
</dbReference>
<dbReference type="RefSeq" id="WP_250580875.1">
    <property type="nucleotide sequence ID" value="NZ_JAMLJN010000003.1"/>
</dbReference>
<name>A0ABT0TH68_9FLAO</name>
<evidence type="ECO:0000259" key="2">
    <source>
        <dbReference type="Pfam" id="PF13439"/>
    </source>
</evidence>
<feature type="domain" description="Glycosyltransferase subfamily 4-like N-terminal" evidence="2">
    <location>
        <begin position="19"/>
        <end position="168"/>
    </location>
</feature>
<organism evidence="3 4">
    <name type="scientific">Flavobacterium fragile</name>
    <dbReference type="NCBI Taxonomy" id="2949085"/>
    <lineage>
        <taxon>Bacteria</taxon>
        <taxon>Pseudomonadati</taxon>
        <taxon>Bacteroidota</taxon>
        <taxon>Flavobacteriia</taxon>
        <taxon>Flavobacteriales</taxon>
        <taxon>Flavobacteriaceae</taxon>
        <taxon>Flavobacterium</taxon>
    </lineage>
</organism>
<dbReference type="Gene3D" id="3.40.50.2000">
    <property type="entry name" value="Glycogen Phosphorylase B"/>
    <property type="match status" value="2"/>
</dbReference>